<dbReference type="Proteomes" id="UP000295794">
    <property type="component" value="Unassembled WGS sequence"/>
</dbReference>
<dbReference type="RefSeq" id="WP_115228142.1">
    <property type="nucleotide sequence ID" value="NZ_CAWOLO010000022.1"/>
</dbReference>
<feature type="domain" description="TniQ" evidence="1">
    <location>
        <begin position="7"/>
        <end position="159"/>
    </location>
</feature>
<dbReference type="InterPro" id="IPR032750">
    <property type="entry name" value="TnsD_C"/>
</dbReference>
<evidence type="ECO:0000313" key="4">
    <source>
        <dbReference type="EMBL" id="TCU81401.1"/>
    </source>
</evidence>
<reference evidence="3 5" key="1">
    <citation type="submission" date="2018-06" db="EMBL/GenBank/DDBJ databases">
        <authorList>
            <consortium name="Pathogen Informatics"/>
            <person name="Doyle S."/>
        </authorList>
    </citation>
    <scope>NUCLEOTIDE SEQUENCE [LARGE SCALE GENOMIC DNA]</scope>
    <source>
        <strain evidence="3 5">NCTC11159</strain>
    </source>
</reference>
<accession>A0A377Q9J3</accession>
<proteinExistence type="predicted"/>
<protein>
    <submittedName>
        <fullName evidence="4">Tn7-like transposition protein D</fullName>
    </submittedName>
</protein>
<dbReference type="EMBL" id="UGHR01000001">
    <property type="protein sequence ID" value="STQ91956.1"/>
    <property type="molecule type" value="Genomic_DNA"/>
</dbReference>
<evidence type="ECO:0000313" key="3">
    <source>
        <dbReference type="EMBL" id="STQ91956.1"/>
    </source>
</evidence>
<dbReference type="OrthoDB" id="470139at2"/>
<name>A0A377Q9J3_9NEIS</name>
<evidence type="ECO:0000313" key="6">
    <source>
        <dbReference type="Proteomes" id="UP000295794"/>
    </source>
</evidence>
<evidence type="ECO:0000259" key="2">
    <source>
        <dbReference type="Pfam" id="PF15978"/>
    </source>
</evidence>
<dbReference type="Pfam" id="PF15978">
    <property type="entry name" value="TnsD"/>
    <property type="match status" value="1"/>
</dbReference>
<gene>
    <name evidence="4" type="ORF">EV682_12239</name>
    <name evidence="3" type="ORF">NCTC11159_03039</name>
</gene>
<dbReference type="Proteomes" id="UP000255108">
    <property type="component" value="Unassembled WGS sequence"/>
</dbReference>
<sequence>MQDKLLFFPPSLPDESLISRVSRYHLISGNRTEQSTFGELCSRVRLNLGSVVPAYIEVLAARLPGDADANLAKILQDNTLLPAFRPFLGRPNAPLPSAGETDVNAKITHFPRHVVGMVGNAKLCISCVVDDEQIHGVGYWHRSHQMPGVTVCWKHKELLISSCQNCRFPFLRPQKLLSVPWGACPVCSIHLEKKKQDEVANPFEIAYGLFARELLAENIPPYHPEILMNAYREKIRQRGYSRGSMPALQDFQASMIDELGCEFISKVDPAFSMKRASWWLRLSYIESALDMPITRHIILGMYLFGTAHNFHNHLQVLANEDDAIARKKGKKSDSSQNSIRDEFRRKIASALKKVPSLSMEQLWKKQFRTVAWLYDNDKEWLNNTVLGGDAKTDDFAVGAKSKSDDVLDREYALLAEDYSRKLFEEEGKPQRIGMAKILAGVTKNIKSTKANRERFPILFATIDLCKETAWCFSARRILWALGELNRLDEKIIISNIALTSVVIFSAVESILRFADWDAKKISSTKINTQALLAKAGITRTWRGPSESKLGEFGGRGYVRKNVVITCI</sequence>
<dbReference type="Pfam" id="PF06527">
    <property type="entry name" value="TniQ"/>
    <property type="match status" value="1"/>
</dbReference>
<keyword evidence="6" id="KW-1185">Reference proteome</keyword>
<dbReference type="AlphaFoldDB" id="A0A377Q9J3"/>
<dbReference type="EMBL" id="SMBT01000022">
    <property type="protein sequence ID" value="TCU81401.1"/>
    <property type="molecule type" value="Genomic_DNA"/>
</dbReference>
<evidence type="ECO:0000313" key="5">
    <source>
        <dbReference type="Proteomes" id="UP000255108"/>
    </source>
</evidence>
<dbReference type="InterPro" id="IPR009492">
    <property type="entry name" value="TniQ"/>
</dbReference>
<evidence type="ECO:0000259" key="1">
    <source>
        <dbReference type="Pfam" id="PF06527"/>
    </source>
</evidence>
<feature type="domain" description="Transposon Tn7 transposition protein TnsD C-terminal" evidence="2">
    <location>
        <begin position="330"/>
        <end position="456"/>
    </location>
</feature>
<organism evidence="3 5">
    <name type="scientific">Iodobacter fluviatilis</name>
    <dbReference type="NCBI Taxonomy" id="537"/>
    <lineage>
        <taxon>Bacteria</taxon>
        <taxon>Pseudomonadati</taxon>
        <taxon>Pseudomonadota</taxon>
        <taxon>Betaproteobacteria</taxon>
        <taxon>Neisseriales</taxon>
        <taxon>Chitinibacteraceae</taxon>
        <taxon>Iodobacter</taxon>
    </lineage>
</organism>
<reference evidence="4 6" key="2">
    <citation type="submission" date="2019-03" db="EMBL/GenBank/DDBJ databases">
        <title>Genomic Encyclopedia of Type Strains, Phase IV (KMG-IV): sequencing the most valuable type-strain genomes for metagenomic binning, comparative biology and taxonomic classification.</title>
        <authorList>
            <person name="Goeker M."/>
        </authorList>
    </citation>
    <scope>NUCLEOTIDE SEQUENCE [LARGE SCALE GENOMIC DNA]</scope>
    <source>
        <strain evidence="4 6">DSM 3764</strain>
    </source>
</reference>